<feature type="region of interest" description="Disordered" evidence="1">
    <location>
        <begin position="871"/>
        <end position="927"/>
    </location>
</feature>
<feature type="region of interest" description="Disordered" evidence="1">
    <location>
        <begin position="218"/>
        <end position="256"/>
    </location>
</feature>
<dbReference type="Pfam" id="PF15244">
    <property type="entry name" value="HSD3"/>
    <property type="match status" value="1"/>
</dbReference>
<dbReference type="AlphaFoldDB" id="A0AAJ7CFZ0"/>
<dbReference type="RefSeq" id="XP_015609632.1">
    <property type="nucleotide sequence ID" value="XM_015754146.2"/>
</dbReference>
<feature type="compositionally biased region" description="Polar residues" evidence="1">
    <location>
        <begin position="218"/>
        <end position="228"/>
    </location>
</feature>
<dbReference type="GeneID" id="107274721"/>
<evidence type="ECO:0000313" key="4">
    <source>
        <dbReference type="RefSeq" id="XP_015609640.1"/>
    </source>
</evidence>
<gene>
    <name evidence="3 4 5" type="primary">LOC107274721</name>
</gene>
<dbReference type="RefSeq" id="XP_015609649.1">
    <property type="nucleotide sequence ID" value="XM_015754163.2"/>
</dbReference>
<evidence type="ECO:0000313" key="2">
    <source>
        <dbReference type="Proteomes" id="UP000694920"/>
    </source>
</evidence>
<evidence type="ECO:0000313" key="5">
    <source>
        <dbReference type="RefSeq" id="XP_015609649.1"/>
    </source>
</evidence>
<feature type="compositionally biased region" description="Basic and acidic residues" evidence="1">
    <location>
        <begin position="231"/>
        <end position="256"/>
    </location>
</feature>
<dbReference type="Proteomes" id="UP000694920">
    <property type="component" value="Unplaced"/>
</dbReference>
<feature type="region of interest" description="Disordered" evidence="1">
    <location>
        <begin position="943"/>
        <end position="971"/>
    </location>
</feature>
<dbReference type="PANTHER" id="PTHR14917">
    <property type="entry name" value="SPERMATOGENESIS-ASSOCIATED PROTEIN 7"/>
    <property type="match status" value="1"/>
</dbReference>
<dbReference type="InterPro" id="IPR029357">
    <property type="entry name" value="SPATA7"/>
</dbReference>
<dbReference type="GO" id="GO:0000226">
    <property type="term" value="P:microtubule cytoskeleton organization"/>
    <property type="evidence" value="ECO:0007669"/>
    <property type="project" value="TreeGrafter"/>
</dbReference>
<feature type="region of interest" description="Disordered" evidence="1">
    <location>
        <begin position="333"/>
        <end position="357"/>
    </location>
</feature>
<evidence type="ECO:0000256" key="1">
    <source>
        <dbReference type="SAM" id="MobiDB-lite"/>
    </source>
</evidence>
<dbReference type="RefSeq" id="XP_015609640.1">
    <property type="nucleotide sequence ID" value="XM_015754154.2"/>
</dbReference>
<evidence type="ECO:0000313" key="3">
    <source>
        <dbReference type="RefSeq" id="XP_015609632.1"/>
    </source>
</evidence>
<dbReference type="GO" id="GO:0036064">
    <property type="term" value="C:ciliary basal body"/>
    <property type="evidence" value="ECO:0007669"/>
    <property type="project" value="TreeGrafter"/>
</dbReference>
<name>A0AAJ7CFZ0_CEPCN</name>
<feature type="compositionally biased region" description="Acidic residues" evidence="1">
    <location>
        <begin position="333"/>
        <end position="348"/>
    </location>
</feature>
<organism evidence="2 3">
    <name type="scientific">Cephus cinctus</name>
    <name type="common">Wheat stem sawfly</name>
    <dbReference type="NCBI Taxonomy" id="211228"/>
    <lineage>
        <taxon>Eukaryota</taxon>
        <taxon>Metazoa</taxon>
        <taxon>Ecdysozoa</taxon>
        <taxon>Arthropoda</taxon>
        <taxon>Hexapoda</taxon>
        <taxon>Insecta</taxon>
        <taxon>Pterygota</taxon>
        <taxon>Neoptera</taxon>
        <taxon>Endopterygota</taxon>
        <taxon>Hymenoptera</taxon>
        <taxon>Cephoidea</taxon>
        <taxon>Cephidae</taxon>
        <taxon>Cephus</taxon>
    </lineage>
</organism>
<sequence>MTRCNDEDVRLNLKSSVYNQTGQNYFQQLSAYNCMNVHLRRVLLAKSVVDTKNRDYIRQKREKCKTSCRSMELEKNISQDIIDKLAYDTKHHPCDILRMSYSDLRKNHSARCHYQDHCHAGCSHANSHIRSTCPIESRKWNSRASSKKSSSPSPNRKSSCSSERHKKCFEESSLFQEKQKHTGRISVTDNKSRQNKAPRSRKCRYENQNICYNYPSSFESSPNVSCSGTPRGEENNHSDFESINKRKGKTDSRRQDEYGVSVQIKKMASNCEEDAKYTQFAYDITKDIMQNALYTDNELRKVFRKHLRKNTGLLNKARMLQEIRRLKVSLNVLDDDDDNDDNEDDDHGNDEFIVVKPPTPPKVLDENKILSKLESYQKLDEYQRRHSNGISGSIKNVVLVDPNPDLLVTERDVLLILMEMNLTPKQAQNICKKLQYLSRDTSLIDTAQVQAESHSRKQSKTEEKEVSIVQDVPNSYRSSEKSRNGRISLEVKSSTTNLIDKKNEMVQTETQSDFKNGLMLKKNHRCLCNDRSLIQSCQKHRQVQNFRASVESTDTGDSTRPDNIIYPSANALLSTNDINLNKNTGTTTISEKFKVTKPIEIDNVKSEENLKFPKSTMSQDDTMNIVKTTSEVKESVQLTDQDKSESATQNVDQNELIEDNVEILGDISENLISWKTDTIESIREDSAANDHTETLSNHEIVPEQIEVNDTEVDNYIDENFENDSNLSETNLLEKERDSDSIISDSNKVSASNNLTEDHLKGNKFLVQESTSSIEALTRNMKEESPSSSEDCSNCFKKIKNPWKRTKPITMTPIIENPDSDVTISPAKLPKKSSLKDPLKLQTAAQVLSKNSKNLRDRHSDSDWTEYPKFINLPEQNKESDTKPGVSDQKKLSQTKKDSALALETSETQKSNEDDVPGNVRRYSTSSDVLWASTSAKNLYMKRYTNSTLKSDSSSHEDEIEDEDTEHREKRE</sequence>
<feature type="compositionally biased region" description="Low complexity" evidence="1">
    <location>
        <begin position="142"/>
        <end position="161"/>
    </location>
</feature>
<accession>A0AAJ7CFZ0</accession>
<protein>
    <submittedName>
        <fullName evidence="3 4">Uncharacterized protein LOC107274721 isoform X1</fullName>
    </submittedName>
</protein>
<dbReference type="KEGG" id="ccin:107274721"/>
<dbReference type="PANTHER" id="PTHR14917:SF4">
    <property type="entry name" value="SPERMATOGENESIS-ASSOCIATED 7"/>
    <property type="match status" value="1"/>
</dbReference>
<dbReference type="GO" id="GO:0005930">
    <property type="term" value="C:axoneme"/>
    <property type="evidence" value="ECO:0007669"/>
    <property type="project" value="TreeGrafter"/>
</dbReference>
<proteinExistence type="predicted"/>
<feature type="region of interest" description="Disordered" evidence="1">
    <location>
        <begin position="816"/>
        <end position="836"/>
    </location>
</feature>
<feature type="region of interest" description="Disordered" evidence="1">
    <location>
        <begin position="140"/>
        <end position="201"/>
    </location>
</feature>
<reference evidence="3 4" key="1">
    <citation type="submission" date="2025-04" db="UniProtKB">
        <authorList>
            <consortium name="RefSeq"/>
        </authorList>
    </citation>
    <scope>IDENTIFICATION</scope>
</reference>
<feature type="compositionally biased region" description="Basic and acidic residues" evidence="1">
    <location>
        <begin position="875"/>
        <end position="898"/>
    </location>
</feature>
<keyword evidence="2" id="KW-1185">Reference proteome</keyword>